<dbReference type="EMBL" id="PFAJ01000007">
    <property type="protein sequence ID" value="PIR97570.1"/>
    <property type="molecule type" value="Genomic_DNA"/>
</dbReference>
<keyword evidence="1" id="KW-0812">Transmembrane</keyword>
<keyword evidence="1" id="KW-1133">Transmembrane helix</keyword>
<feature type="transmembrane region" description="Helical" evidence="1">
    <location>
        <begin position="41"/>
        <end position="64"/>
    </location>
</feature>
<evidence type="ECO:0000256" key="1">
    <source>
        <dbReference type="SAM" id="Phobius"/>
    </source>
</evidence>
<gene>
    <name evidence="2" type="ORF">COT91_00640</name>
</gene>
<proteinExistence type="predicted"/>
<keyword evidence="1" id="KW-0472">Membrane</keyword>
<comment type="caution">
    <text evidence="2">The sequence shown here is derived from an EMBL/GenBank/DDBJ whole genome shotgun (WGS) entry which is preliminary data.</text>
</comment>
<accession>A0A2H0VH01</accession>
<protein>
    <submittedName>
        <fullName evidence="2">Uncharacterized protein</fullName>
    </submittedName>
</protein>
<sequence length="105" mass="11505">MKISKLCLHSFIHSLGVFIYVGLVTLVMGNAESIFGEMDNYFGPMLFLMLLVLSATIVGLLVFLKPVIMYLDGQKKDALKLLLSTVGWLLGFTILLVVVLIALSA</sequence>
<dbReference type="AlphaFoldDB" id="A0A2H0VH01"/>
<evidence type="ECO:0000313" key="2">
    <source>
        <dbReference type="EMBL" id="PIR97570.1"/>
    </source>
</evidence>
<reference evidence="3" key="1">
    <citation type="submission" date="2017-09" db="EMBL/GenBank/DDBJ databases">
        <title>Depth-based differentiation of microbial function through sediment-hosted aquifers and enrichment of novel symbionts in the deep terrestrial subsurface.</title>
        <authorList>
            <person name="Probst A.J."/>
            <person name="Ladd B."/>
            <person name="Jarett J.K."/>
            <person name="Geller-Mcgrath D.E."/>
            <person name="Sieber C.M.K."/>
            <person name="Emerson J.B."/>
            <person name="Anantharaman K."/>
            <person name="Thomas B.C."/>
            <person name="Malmstrom R."/>
            <person name="Stieglmeier M."/>
            <person name="Klingl A."/>
            <person name="Woyke T."/>
            <person name="Ryan C.M."/>
            <person name="Banfield J.F."/>
        </authorList>
    </citation>
    <scope>NUCLEOTIDE SEQUENCE [LARGE SCALE GENOMIC DNA]</scope>
</reference>
<name>A0A2H0VH01_9BACT</name>
<feature type="transmembrane region" description="Helical" evidence="1">
    <location>
        <begin position="7"/>
        <end position="29"/>
    </location>
</feature>
<evidence type="ECO:0000313" key="3">
    <source>
        <dbReference type="Proteomes" id="UP000230557"/>
    </source>
</evidence>
<dbReference type="Proteomes" id="UP000230557">
    <property type="component" value="Unassembled WGS sequence"/>
</dbReference>
<organism evidence="2 3">
    <name type="scientific">Candidatus Doudnabacteria bacterium CG10_big_fil_rev_8_21_14_0_10_41_10</name>
    <dbReference type="NCBI Taxonomy" id="1974551"/>
    <lineage>
        <taxon>Bacteria</taxon>
        <taxon>Candidatus Doudnaibacteriota</taxon>
    </lineage>
</organism>
<feature type="transmembrane region" description="Helical" evidence="1">
    <location>
        <begin position="85"/>
        <end position="103"/>
    </location>
</feature>